<dbReference type="RefSeq" id="WP_073273999.1">
    <property type="nucleotide sequence ID" value="NZ_FRAC01000008.1"/>
</dbReference>
<keyword evidence="4" id="KW-1185">Reference proteome</keyword>
<accession>A0A1M6NC24</accession>
<dbReference type="InterPro" id="IPR043129">
    <property type="entry name" value="ATPase_NBD"/>
</dbReference>
<dbReference type="PANTHER" id="PTHR32432:SF3">
    <property type="entry name" value="ETHANOLAMINE UTILIZATION PROTEIN EUTJ"/>
    <property type="match status" value="1"/>
</dbReference>
<feature type="compositionally biased region" description="Acidic residues" evidence="1">
    <location>
        <begin position="606"/>
        <end position="616"/>
    </location>
</feature>
<dbReference type="InterPro" id="IPR003494">
    <property type="entry name" value="SHS2_FtsA"/>
</dbReference>
<feature type="region of interest" description="Disordered" evidence="1">
    <location>
        <begin position="606"/>
        <end position="669"/>
    </location>
</feature>
<sequence>MVNKRYPEHLVFGLDIGTRSIVGTVGYKEDKQFIVVAQCVREHETRAMLDGQIHDIYKVAETIEDVKKELEEQVGRRLTDVCIAAAGRVLKTVTVEAEFEFSGETVVTEEHVHSLDLIGVEKAYDTLRQEMKEEKIHFYCVGYSVIQYSLNGYSIGKLEGHKANRIGTNLIATFLPDEVIDSLYAAVEKAGLYVANLTLEPIAAINVAIPEKFRLLNIAMIDVGAGTSDISITKDGSITAYGMIPRAGDEITEAAAKSYLVDFKTAETIKQACLRKKKVSYKDIMGMSQKITTEEVIEELRPTIESITKCVADKIIELNGGKSVSAVFVVGGGGKVPGFTENLAKYLNLNKDRVALRGEEVLGEVTFLQENIKKDPLLVTPVGICLNFYDQKNNFILVQVNGERVKLYDNSKLTIADTAIQTGLPNESLFPRRGNPLNYTVNGVKRLLRGELGEAAQIKLNGEIVGISHSIEQNDIIEITESTVGADARITVGELPEYKSSITFVLNGTRILCPKFAEVNKGLVTEFYEIKDGDAVEILNYYTLKQVLKFMDIEYTGTIYVNNMPAEEEERIYENFTVKCEIYDSLEAMRAAERLKEDYSFEAVTEEAEEYQEEYTTEASEERNSSREEFQEQSQEQSQKQSQKQSQEQSSGEDGKKGEALPSGMEIQGQGNTSAAAEIYIIVNREPIRLTGKKQYIFVDVFDFYPFDLTKVGGSELIVTLNGEKTDFTAPIKDNDIIELYWKE</sequence>
<name>A0A1M6NC24_9FIRM</name>
<feature type="compositionally biased region" description="Basic and acidic residues" evidence="1">
    <location>
        <begin position="620"/>
        <end position="630"/>
    </location>
</feature>
<protein>
    <submittedName>
        <fullName evidence="3">Cell division protein FtsA</fullName>
    </submittedName>
</protein>
<dbReference type="Pfam" id="PF14450">
    <property type="entry name" value="FtsA"/>
    <property type="match status" value="1"/>
</dbReference>
<dbReference type="AlphaFoldDB" id="A0A1M6NC24"/>
<dbReference type="CDD" id="cd24004">
    <property type="entry name" value="ASKHA_NBD_PilM-like"/>
    <property type="match status" value="1"/>
</dbReference>
<evidence type="ECO:0000259" key="2">
    <source>
        <dbReference type="SMART" id="SM00842"/>
    </source>
</evidence>
<evidence type="ECO:0000313" key="4">
    <source>
        <dbReference type="Proteomes" id="UP000184386"/>
    </source>
</evidence>
<feature type="compositionally biased region" description="Low complexity" evidence="1">
    <location>
        <begin position="632"/>
        <end position="652"/>
    </location>
</feature>
<dbReference type="STRING" id="1121322.SAMN02745136_01248"/>
<gene>
    <name evidence="3" type="ORF">SAMN02745136_01248</name>
</gene>
<dbReference type="SUPFAM" id="SSF53067">
    <property type="entry name" value="Actin-like ATPase domain"/>
    <property type="match status" value="2"/>
</dbReference>
<dbReference type="Proteomes" id="UP000184386">
    <property type="component" value="Unassembled WGS sequence"/>
</dbReference>
<feature type="domain" description="SHS2" evidence="2">
    <location>
        <begin position="11"/>
        <end position="208"/>
    </location>
</feature>
<keyword evidence="3" id="KW-0131">Cell cycle</keyword>
<evidence type="ECO:0000313" key="3">
    <source>
        <dbReference type="EMBL" id="SHJ93275.1"/>
    </source>
</evidence>
<dbReference type="PANTHER" id="PTHR32432">
    <property type="entry name" value="CELL DIVISION PROTEIN FTSA-RELATED"/>
    <property type="match status" value="1"/>
</dbReference>
<dbReference type="OrthoDB" id="9768127at2"/>
<keyword evidence="3" id="KW-0132">Cell division</keyword>
<reference evidence="3 4" key="1">
    <citation type="submission" date="2016-11" db="EMBL/GenBank/DDBJ databases">
        <authorList>
            <person name="Jaros S."/>
            <person name="Januszkiewicz K."/>
            <person name="Wedrychowicz H."/>
        </authorList>
    </citation>
    <scope>NUCLEOTIDE SEQUENCE [LARGE SCALE GENOMIC DNA]</scope>
    <source>
        <strain evidence="3 4">DSM 15929</strain>
    </source>
</reference>
<dbReference type="SMART" id="SM00842">
    <property type="entry name" value="FtsA"/>
    <property type="match status" value="1"/>
</dbReference>
<dbReference type="Gene3D" id="3.30.420.40">
    <property type="match status" value="2"/>
</dbReference>
<dbReference type="InterPro" id="IPR050696">
    <property type="entry name" value="FtsA/MreB"/>
</dbReference>
<proteinExistence type="predicted"/>
<evidence type="ECO:0000256" key="1">
    <source>
        <dbReference type="SAM" id="MobiDB-lite"/>
    </source>
</evidence>
<organism evidence="3 4">
    <name type="scientific">Anaerocolumna jejuensis DSM 15929</name>
    <dbReference type="NCBI Taxonomy" id="1121322"/>
    <lineage>
        <taxon>Bacteria</taxon>
        <taxon>Bacillati</taxon>
        <taxon>Bacillota</taxon>
        <taxon>Clostridia</taxon>
        <taxon>Lachnospirales</taxon>
        <taxon>Lachnospiraceae</taxon>
        <taxon>Anaerocolumna</taxon>
    </lineage>
</organism>
<dbReference type="EMBL" id="FRAC01000008">
    <property type="protein sequence ID" value="SHJ93275.1"/>
    <property type="molecule type" value="Genomic_DNA"/>
</dbReference>
<dbReference type="GO" id="GO:0051301">
    <property type="term" value="P:cell division"/>
    <property type="evidence" value="ECO:0007669"/>
    <property type="project" value="UniProtKB-KW"/>
</dbReference>